<gene>
    <name evidence="1" type="ORF">D0962_15410</name>
</gene>
<sequence length="97" mass="11278">MADRLIPESELRAVVKNVLADMLGISLAQQHHRQWYRASEAFRLLDLDTAENLHALRLSSDLTEGKHWRQTNGADAKRPTYQYHVDNCRDFLESERS</sequence>
<accession>A0A6M0S879</accession>
<name>A0A6M0S879_9CYAN</name>
<dbReference type="Proteomes" id="UP000473574">
    <property type="component" value="Unassembled WGS sequence"/>
</dbReference>
<dbReference type="EMBL" id="QZCE01000002">
    <property type="protein sequence ID" value="NEZ64161.1"/>
    <property type="molecule type" value="Genomic_DNA"/>
</dbReference>
<evidence type="ECO:0000313" key="1">
    <source>
        <dbReference type="EMBL" id="NEZ64161.1"/>
    </source>
</evidence>
<evidence type="ECO:0000313" key="2">
    <source>
        <dbReference type="Proteomes" id="UP000473574"/>
    </source>
</evidence>
<dbReference type="RefSeq" id="WP_163664231.1">
    <property type="nucleotide sequence ID" value="NZ_QZCE01000002.1"/>
</dbReference>
<dbReference type="AlphaFoldDB" id="A0A6M0S879"/>
<reference evidence="1 2" key="1">
    <citation type="journal article" date="2020" name="Microb. Ecol.">
        <title>Ecogenomics of the Marine Benthic Filamentous Cyanobacterium Adonisia.</title>
        <authorList>
            <person name="Walter J.M."/>
            <person name="Coutinho F.H."/>
            <person name="Leomil L."/>
            <person name="Hargreaves P.I."/>
            <person name="Campeao M.E."/>
            <person name="Vieira V.V."/>
            <person name="Silva B.S."/>
            <person name="Fistarol G.O."/>
            <person name="Salomon P.S."/>
            <person name="Sawabe T."/>
            <person name="Mino S."/>
            <person name="Hosokawa M."/>
            <person name="Miyashita H."/>
            <person name="Maruyama F."/>
            <person name="van Verk M.C."/>
            <person name="Dutilh B.E."/>
            <person name="Thompson C.C."/>
            <person name="Thompson F.L."/>
        </authorList>
    </citation>
    <scope>NUCLEOTIDE SEQUENCE [LARGE SCALE GENOMIC DNA]</scope>
    <source>
        <strain evidence="1 2">CCMR0082</strain>
    </source>
</reference>
<proteinExistence type="predicted"/>
<comment type="caution">
    <text evidence="1">The sequence shown here is derived from an EMBL/GenBank/DDBJ whole genome shotgun (WGS) entry which is preliminary data.</text>
</comment>
<organism evidence="1 2">
    <name type="scientific">Adonisia turfae CCMR0082</name>
    <dbReference type="NCBI Taxonomy" id="2304604"/>
    <lineage>
        <taxon>Bacteria</taxon>
        <taxon>Bacillati</taxon>
        <taxon>Cyanobacteriota</taxon>
        <taxon>Adonisia</taxon>
        <taxon>Adonisia turfae</taxon>
    </lineage>
</organism>
<protein>
    <submittedName>
        <fullName evidence="1">Uncharacterized protein</fullName>
    </submittedName>
</protein>